<proteinExistence type="predicted"/>
<dbReference type="STRING" id="1817893.AUJ66_05285"/>
<sequence>MAKKYNSKDLIKYTVAQMKRRRYATAHAFWVFAFENFLEEAYKKVTGSEPDPNLTNREITDLLGRRGYNWRQLKNLNWKRNQIIHNAFINEDESGEFSRLTEELGYVIFNDKKSLKERKEEIDTELALE</sequence>
<reference evidence="1 2" key="1">
    <citation type="journal article" date="2016" name="Environ. Microbiol.">
        <title>Genomic resolution of a cold subsurface aquifer community provides metabolic insights for novel microbes adapted to high CO concentrations.</title>
        <authorList>
            <person name="Probst A.J."/>
            <person name="Castelle C.J."/>
            <person name="Singh A."/>
            <person name="Brown C.T."/>
            <person name="Anantharaman K."/>
            <person name="Sharon I."/>
            <person name="Hug L.A."/>
            <person name="Burstein D."/>
            <person name="Emerson J.B."/>
            <person name="Thomas B.C."/>
            <person name="Banfield J.F."/>
        </authorList>
    </citation>
    <scope>NUCLEOTIDE SEQUENCE [LARGE SCALE GENOMIC DNA]</scope>
    <source>
        <strain evidence="1">CG1_02_38_46</strain>
    </source>
</reference>
<evidence type="ECO:0008006" key="3">
    <source>
        <dbReference type="Google" id="ProtNLM"/>
    </source>
</evidence>
<accession>A0A1J4SBV3</accession>
<protein>
    <recommendedName>
        <fullName evidence="3">HEPN domain-containing protein</fullName>
    </recommendedName>
</protein>
<comment type="caution">
    <text evidence="1">The sequence shown here is derived from an EMBL/GenBank/DDBJ whole genome shotgun (WGS) entry which is preliminary data.</text>
</comment>
<organism evidence="1 2">
    <name type="scientific">Candidatus Desantisbacteria bacterium CG1_02_38_46</name>
    <dbReference type="NCBI Taxonomy" id="1817893"/>
    <lineage>
        <taxon>Bacteria</taxon>
        <taxon>Candidatus Desantisiibacteriota</taxon>
    </lineage>
</organism>
<evidence type="ECO:0000313" key="1">
    <source>
        <dbReference type="EMBL" id="OIN96768.1"/>
    </source>
</evidence>
<name>A0A1J4SBV3_9BACT</name>
<evidence type="ECO:0000313" key="2">
    <source>
        <dbReference type="Proteomes" id="UP000182278"/>
    </source>
</evidence>
<dbReference type="AlphaFoldDB" id="A0A1J4SBV3"/>
<gene>
    <name evidence="1" type="ORF">AUJ66_05285</name>
</gene>
<dbReference type="EMBL" id="MNUO01000079">
    <property type="protein sequence ID" value="OIN96768.1"/>
    <property type="molecule type" value="Genomic_DNA"/>
</dbReference>
<dbReference type="Proteomes" id="UP000182278">
    <property type="component" value="Unassembled WGS sequence"/>
</dbReference>